<comment type="similarity">
    <text evidence="2">Belongs to the DNA repair enzymes AP/ExoA family.</text>
</comment>
<dbReference type="SUPFAM" id="SSF56219">
    <property type="entry name" value="DNase I-like"/>
    <property type="match status" value="1"/>
</dbReference>
<evidence type="ECO:0000256" key="7">
    <source>
        <dbReference type="SAM" id="MobiDB-lite"/>
    </source>
</evidence>
<keyword evidence="5" id="KW-0460">Magnesium</keyword>
<dbReference type="Pfam" id="PF03372">
    <property type="entry name" value="Exo_endo_phos"/>
    <property type="match status" value="1"/>
</dbReference>
<dbReference type="InterPro" id="IPR004808">
    <property type="entry name" value="AP_endonuc_1"/>
</dbReference>
<evidence type="ECO:0000256" key="4">
    <source>
        <dbReference type="ARBA" id="ARBA00022801"/>
    </source>
</evidence>
<dbReference type="GO" id="GO:0008311">
    <property type="term" value="F:double-stranded DNA 3'-5' DNA exonuclease activity"/>
    <property type="evidence" value="ECO:0007669"/>
    <property type="project" value="TreeGrafter"/>
</dbReference>
<evidence type="ECO:0000256" key="1">
    <source>
        <dbReference type="ARBA" id="ARBA00001946"/>
    </source>
</evidence>
<comment type="cofactor">
    <cofactor evidence="1">
        <name>Mg(2+)</name>
        <dbReference type="ChEBI" id="CHEBI:18420"/>
    </cofactor>
</comment>
<evidence type="ECO:0000256" key="2">
    <source>
        <dbReference type="ARBA" id="ARBA00007092"/>
    </source>
</evidence>
<keyword evidence="10" id="KW-1185">Reference proteome</keyword>
<dbReference type="AlphaFoldDB" id="A0A4S8L9Y8"/>
<dbReference type="InterPro" id="IPR005135">
    <property type="entry name" value="Endo/exonuclease/phosphatase"/>
</dbReference>
<dbReference type="GO" id="GO:0008081">
    <property type="term" value="F:phosphoric diester hydrolase activity"/>
    <property type="evidence" value="ECO:0007669"/>
    <property type="project" value="TreeGrafter"/>
</dbReference>
<reference evidence="9 10" key="1">
    <citation type="journal article" date="2019" name="Nat. Ecol. Evol.">
        <title>Megaphylogeny resolves global patterns of mushroom evolution.</title>
        <authorList>
            <person name="Varga T."/>
            <person name="Krizsan K."/>
            <person name="Foldi C."/>
            <person name="Dima B."/>
            <person name="Sanchez-Garcia M."/>
            <person name="Sanchez-Ramirez S."/>
            <person name="Szollosi G.J."/>
            <person name="Szarkandi J.G."/>
            <person name="Papp V."/>
            <person name="Albert L."/>
            <person name="Andreopoulos W."/>
            <person name="Angelini C."/>
            <person name="Antonin V."/>
            <person name="Barry K.W."/>
            <person name="Bougher N.L."/>
            <person name="Buchanan P."/>
            <person name="Buyck B."/>
            <person name="Bense V."/>
            <person name="Catcheside P."/>
            <person name="Chovatia M."/>
            <person name="Cooper J."/>
            <person name="Damon W."/>
            <person name="Desjardin D."/>
            <person name="Finy P."/>
            <person name="Geml J."/>
            <person name="Haridas S."/>
            <person name="Hughes K."/>
            <person name="Justo A."/>
            <person name="Karasinski D."/>
            <person name="Kautmanova I."/>
            <person name="Kiss B."/>
            <person name="Kocsube S."/>
            <person name="Kotiranta H."/>
            <person name="LaButti K.M."/>
            <person name="Lechner B.E."/>
            <person name="Liimatainen K."/>
            <person name="Lipzen A."/>
            <person name="Lukacs Z."/>
            <person name="Mihaltcheva S."/>
            <person name="Morgado L.N."/>
            <person name="Niskanen T."/>
            <person name="Noordeloos M.E."/>
            <person name="Ohm R.A."/>
            <person name="Ortiz-Santana B."/>
            <person name="Ovrebo C."/>
            <person name="Racz N."/>
            <person name="Riley R."/>
            <person name="Savchenko A."/>
            <person name="Shiryaev A."/>
            <person name="Soop K."/>
            <person name="Spirin V."/>
            <person name="Szebenyi C."/>
            <person name="Tomsovsky M."/>
            <person name="Tulloss R.E."/>
            <person name="Uehling J."/>
            <person name="Grigoriev I.V."/>
            <person name="Vagvolgyi C."/>
            <person name="Papp T."/>
            <person name="Martin F.M."/>
            <person name="Miettinen O."/>
            <person name="Hibbett D.S."/>
            <person name="Nagy L.G."/>
        </authorList>
    </citation>
    <scope>NUCLEOTIDE SEQUENCE [LARGE SCALE GENOMIC DNA]</scope>
    <source>
        <strain evidence="9 10">CBS 962.96</strain>
    </source>
</reference>
<evidence type="ECO:0000313" key="10">
    <source>
        <dbReference type="Proteomes" id="UP000297245"/>
    </source>
</evidence>
<accession>A0A4S8L9Y8</accession>
<keyword evidence="3" id="KW-0479">Metal-binding</keyword>
<dbReference type="GO" id="GO:0006284">
    <property type="term" value="P:base-excision repair"/>
    <property type="evidence" value="ECO:0007669"/>
    <property type="project" value="TreeGrafter"/>
</dbReference>
<feature type="domain" description="Endonuclease/exonuclease/phosphatase" evidence="8">
    <location>
        <begin position="9"/>
        <end position="244"/>
    </location>
</feature>
<dbReference type="EMBL" id="ML179538">
    <property type="protein sequence ID" value="THU85596.1"/>
    <property type="molecule type" value="Genomic_DNA"/>
</dbReference>
<dbReference type="Gene3D" id="3.60.10.10">
    <property type="entry name" value="Endonuclease/exonuclease/phosphatase"/>
    <property type="match status" value="1"/>
</dbReference>
<dbReference type="CDD" id="cd09076">
    <property type="entry name" value="L1-EN"/>
    <property type="match status" value="1"/>
</dbReference>
<evidence type="ECO:0000256" key="3">
    <source>
        <dbReference type="ARBA" id="ARBA00022723"/>
    </source>
</evidence>
<dbReference type="PANTHER" id="PTHR22748">
    <property type="entry name" value="AP ENDONUCLEASE"/>
    <property type="match status" value="1"/>
</dbReference>
<evidence type="ECO:0000313" key="9">
    <source>
        <dbReference type="EMBL" id="THU85596.1"/>
    </source>
</evidence>
<evidence type="ECO:0000256" key="5">
    <source>
        <dbReference type="ARBA" id="ARBA00022842"/>
    </source>
</evidence>
<dbReference type="InterPro" id="IPR036691">
    <property type="entry name" value="Endo/exonu/phosph_ase_sf"/>
</dbReference>
<dbReference type="PANTHER" id="PTHR22748:SF26">
    <property type="entry name" value="ENDONUCLEASE_EXONUCLEASE_PHOSPHATASE DOMAIN-CONTAINING PROTEIN"/>
    <property type="match status" value="1"/>
</dbReference>
<name>A0A4S8L9Y8_DENBC</name>
<dbReference type="GO" id="GO:0005634">
    <property type="term" value="C:nucleus"/>
    <property type="evidence" value="ECO:0007669"/>
    <property type="project" value="TreeGrafter"/>
</dbReference>
<dbReference type="GO" id="GO:0046872">
    <property type="term" value="F:metal ion binding"/>
    <property type="evidence" value="ECO:0007669"/>
    <property type="project" value="UniProtKB-KW"/>
</dbReference>
<sequence>MKASIKIGSLNIRGYGNPSITHPDNKLNSINQLMREKRLGVLMLQETHMDGERGREVETAFSKRLKVFCSGHPTSPHTKEGVAIILNKEHVNVNNTEQTEICHGGRAMLIKMNWHNGRKLNICVVYAPNVNGSNGHENAEFWKTIHQYFEQNPSKKPDILAGDMNVVESGMVDRLPAHNDPEEATEALDNLKILTNLHDGWRDTYPDKKAYTFHQTATGSQSQLDRIYATSSFLTSSREWNIEATGIRNADHKMVTVHASNEEAPSVGRGRWAIPNHILKDKQFIEFSLKKGMEAEKALEEVNKSGRTSEQTSGKIDILEKARQRQRIVVPRTEKQIKKLEEKLVELTNDDSIPEDEKVDQAAILTSEITTLERKRFQQARKDTATKNRLEGEQISRYWSNLNKEKKPRDLIYALRKDVPDDNGEYETDPERMARRAQNYHESLQKEGRVTDENQRIRKEQATGKVLENITT</sequence>
<dbReference type="GO" id="GO:0003906">
    <property type="term" value="F:DNA-(apurinic or apyrimidinic site) endonuclease activity"/>
    <property type="evidence" value="ECO:0007669"/>
    <property type="project" value="TreeGrafter"/>
</dbReference>
<proteinExistence type="inferred from homology"/>
<feature type="compositionally biased region" description="Basic and acidic residues" evidence="7">
    <location>
        <begin position="443"/>
        <end position="462"/>
    </location>
</feature>
<evidence type="ECO:0000256" key="6">
    <source>
        <dbReference type="SAM" id="Coils"/>
    </source>
</evidence>
<gene>
    <name evidence="9" type="ORF">K435DRAFT_685222</name>
</gene>
<keyword evidence="6" id="KW-0175">Coiled coil</keyword>
<dbReference type="Proteomes" id="UP000297245">
    <property type="component" value="Unassembled WGS sequence"/>
</dbReference>
<protein>
    <submittedName>
        <fullName evidence="9">DNase I-like protein</fullName>
    </submittedName>
</protein>
<keyword evidence="4" id="KW-0378">Hydrolase</keyword>
<evidence type="ECO:0000259" key="8">
    <source>
        <dbReference type="Pfam" id="PF03372"/>
    </source>
</evidence>
<feature type="coiled-coil region" evidence="6">
    <location>
        <begin position="323"/>
        <end position="350"/>
    </location>
</feature>
<organism evidence="9 10">
    <name type="scientific">Dendrothele bispora (strain CBS 962.96)</name>
    <dbReference type="NCBI Taxonomy" id="1314807"/>
    <lineage>
        <taxon>Eukaryota</taxon>
        <taxon>Fungi</taxon>
        <taxon>Dikarya</taxon>
        <taxon>Basidiomycota</taxon>
        <taxon>Agaricomycotina</taxon>
        <taxon>Agaricomycetes</taxon>
        <taxon>Agaricomycetidae</taxon>
        <taxon>Agaricales</taxon>
        <taxon>Agaricales incertae sedis</taxon>
        <taxon>Dendrothele</taxon>
    </lineage>
</organism>
<dbReference type="OrthoDB" id="416119at2759"/>
<feature type="region of interest" description="Disordered" evidence="7">
    <location>
        <begin position="442"/>
        <end position="472"/>
    </location>
</feature>